<accession>A0A8X7T2F4</accession>
<evidence type="ECO:0000313" key="3">
    <source>
        <dbReference type="Proteomes" id="UP000078113"/>
    </source>
</evidence>
<feature type="compositionally biased region" description="Low complexity" evidence="1">
    <location>
        <begin position="215"/>
        <end position="232"/>
    </location>
</feature>
<evidence type="ECO:0000313" key="2">
    <source>
        <dbReference type="EMBL" id="KAE8265979.1"/>
    </source>
</evidence>
<feature type="compositionally biased region" description="Low complexity" evidence="1">
    <location>
        <begin position="61"/>
        <end position="76"/>
    </location>
</feature>
<feature type="region of interest" description="Disordered" evidence="1">
    <location>
        <begin position="1"/>
        <end position="190"/>
    </location>
</feature>
<feature type="compositionally biased region" description="Low complexity" evidence="1">
    <location>
        <begin position="432"/>
        <end position="442"/>
    </location>
</feature>
<feature type="compositionally biased region" description="Low complexity" evidence="1">
    <location>
        <begin position="407"/>
        <end position="425"/>
    </location>
</feature>
<dbReference type="EMBL" id="LWDG02000401">
    <property type="protein sequence ID" value="KAE8265979.1"/>
    <property type="molecule type" value="Genomic_DNA"/>
</dbReference>
<feature type="compositionally biased region" description="Low complexity" evidence="1">
    <location>
        <begin position="156"/>
        <end position="180"/>
    </location>
</feature>
<name>A0A8X7T2F4_9BASI</name>
<reference evidence="2" key="1">
    <citation type="submission" date="2016-04" db="EMBL/GenBank/DDBJ databases">
        <authorList>
            <person name="Nguyen H.D."/>
            <person name="Samba Siva P."/>
            <person name="Cullis J."/>
            <person name="Levesque C.A."/>
            <person name="Hambleton S."/>
        </authorList>
    </citation>
    <scope>NUCLEOTIDE SEQUENCE</scope>
    <source>
        <strain evidence="2">DAOMC 236422</strain>
    </source>
</reference>
<dbReference type="Proteomes" id="UP000078113">
    <property type="component" value="Unassembled WGS sequence"/>
</dbReference>
<feature type="region of interest" description="Disordered" evidence="1">
    <location>
        <begin position="204"/>
        <end position="232"/>
    </location>
</feature>
<feature type="compositionally biased region" description="Gly residues" evidence="1">
    <location>
        <begin position="45"/>
        <end position="60"/>
    </location>
</feature>
<dbReference type="AlphaFoldDB" id="A0A8X7T2F4"/>
<keyword evidence="3" id="KW-1185">Reference proteome</keyword>
<reference evidence="2" key="2">
    <citation type="journal article" date="2019" name="IMA Fungus">
        <title>Genome sequencing and comparison of five Tilletia species to identify candidate genes for the detection of regulated species infecting wheat.</title>
        <authorList>
            <person name="Nguyen H.D.T."/>
            <person name="Sultana T."/>
            <person name="Kesanakurti P."/>
            <person name="Hambleton S."/>
        </authorList>
    </citation>
    <scope>NUCLEOTIDE SEQUENCE</scope>
    <source>
        <strain evidence="2">DAOMC 236422</strain>
    </source>
</reference>
<comment type="caution">
    <text evidence="2">The sequence shown here is derived from an EMBL/GenBank/DDBJ whole genome shotgun (WGS) entry which is preliminary data.</text>
</comment>
<feature type="compositionally biased region" description="Gly residues" evidence="1">
    <location>
        <begin position="14"/>
        <end position="25"/>
    </location>
</feature>
<proteinExistence type="predicted"/>
<feature type="region of interest" description="Disordered" evidence="1">
    <location>
        <begin position="382"/>
        <end position="486"/>
    </location>
</feature>
<organism evidence="2 3">
    <name type="scientific">Tilletia walkeri</name>
    <dbReference type="NCBI Taxonomy" id="117179"/>
    <lineage>
        <taxon>Eukaryota</taxon>
        <taxon>Fungi</taxon>
        <taxon>Dikarya</taxon>
        <taxon>Basidiomycota</taxon>
        <taxon>Ustilaginomycotina</taxon>
        <taxon>Exobasidiomycetes</taxon>
        <taxon>Tilletiales</taxon>
        <taxon>Tilletiaceae</taxon>
        <taxon>Tilletia</taxon>
    </lineage>
</organism>
<evidence type="ECO:0000256" key="1">
    <source>
        <dbReference type="SAM" id="MobiDB-lite"/>
    </source>
</evidence>
<feature type="compositionally biased region" description="Low complexity" evidence="1">
    <location>
        <begin position="1"/>
        <end position="13"/>
    </location>
</feature>
<sequence length="486" mass="49648">MSAHRGGCSSRSGSAGGSYGYGASGNGSRPGSSREAEYMSPFAGGHSGGPAAAGGAGGPSAGASTSSSTNGSPANPYASLQAAPSNGPVPAQQPPFPNPRRSSESVRPYGSVEPAAGGVGGGFAIGSTTARSGAGASTDSMPPPSRYWRKALQSQAGAMPPTSASTSTSASGAGAGSSHPPASPQEANRASVFIKLNRLRQQVQELSRERGGIGTASASNPATSSSSSNTDTVSVQSELSLIRMQSAKLVTGQQKMLAEDKAEKERVRAVVQTFEPLLRGPQIDVDTLRNFRLGRQKWLDMYAGRDSEGGGGGARRSIYDLLPEGEPIPEPPEHPNLDGIVFHGLRGSSFKAIGMSVMISEHSQVLQDLAAERALREEAGNRAQAGGYGSGQANYYAAGGPAGPGPGSSHQQRQQQQQPQQGYGQNAFGFGPPQQQQQPQPQSGVQDPRTMYGPYGPGSNLPPIPAPAYGPGYGYHPGGNGGGGYR</sequence>
<feature type="compositionally biased region" description="Polar residues" evidence="1">
    <location>
        <begin position="127"/>
        <end position="140"/>
    </location>
</feature>
<protein>
    <submittedName>
        <fullName evidence="2">Uncharacterized protein</fullName>
    </submittedName>
</protein>
<feature type="compositionally biased region" description="Gly residues" evidence="1">
    <location>
        <begin position="471"/>
        <end position="486"/>
    </location>
</feature>
<gene>
    <name evidence="2" type="ORF">A4X09_0g6372</name>
</gene>